<dbReference type="Pfam" id="PF07727">
    <property type="entry name" value="RVT_2"/>
    <property type="match status" value="1"/>
</dbReference>
<dbReference type="InterPro" id="IPR013103">
    <property type="entry name" value="RVT_2"/>
</dbReference>
<reference evidence="2 3" key="1">
    <citation type="journal article" date="2023" name="Hortic Res">
        <title>The complete reference genome for grapevine (Vitis vinifera L.) genetics and breeding.</title>
        <authorList>
            <person name="Shi X."/>
            <person name="Cao S."/>
            <person name="Wang X."/>
            <person name="Huang S."/>
            <person name="Wang Y."/>
            <person name="Liu Z."/>
            <person name="Liu W."/>
            <person name="Leng X."/>
            <person name="Peng Y."/>
            <person name="Wang N."/>
            <person name="Wang Y."/>
            <person name="Ma Z."/>
            <person name="Xu X."/>
            <person name="Zhang F."/>
            <person name="Xue H."/>
            <person name="Zhong H."/>
            <person name="Wang Y."/>
            <person name="Zhang K."/>
            <person name="Velt A."/>
            <person name="Avia K."/>
            <person name="Holtgrawe D."/>
            <person name="Grimplet J."/>
            <person name="Matus J.T."/>
            <person name="Ware D."/>
            <person name="Wu X."/>
            <person name="Wang H."/>
            <person name="Liu C."/>
            <person name="Fang Y."/>
            <person name="Rustenholz C."/>
            <person name="Cheng Z."/>
            <person name="Xiao H."/>
            <person name="Zhou Y."/>
        </authorList>
    </citation>
    <scope>NUCLEOTIDE SEQUENCE [LARGE SCALE GENOMIC DNA]</scope>
    <source>
        <strain evidence="3">cv. Pinot noir / PN40024</strain>
        <tissue evidence="2">Leaf</tissue>
    </source>
</reference>
<proteinExistence type="predicted"/>
<keyword evidence="3" id="KW-1185">Reference proteome</keyword>
<dbReference type="SUPFAM" id="SSF56672">
    <property type="entry name" value="DNA/RNA polymerases"/>
    <property type="match status" value="1"/>
</dbReference>
<name>A0ABY9DY69_VITVI</name>
<sequence>MNEEMKSLQKNEIWELVECPPGKKPVGCRWIYTVKYKVDGSIERFKARLVAKGYTQTYGIDYTETFAPVAKINTVQVLLSLAANLDWPLQQFDVKDVFLYGELSEGVYMDLPPGCMVSEKQCQKVCKLKKSLYGLKQSLRAWFGRFTKSMRAFGYRQSNSDYTLFLKKQHGKITTLIVYVDDMVVTRNDPEERKTLQNYLFKEFKMKDLGSLKYFLGIEVSRSSEGIFLSQRKYVLVLLQETGMSGCQPVNTPIEEGLKLCVEPNQVSTDKGRYQRLVGRLMYLDHTRPDLAYALSVVSQYMHNPGEQQMNAVMRILRYLKNAHGKGILFAKNVDYQSIEVYTDADWAGAVDDRRFTSGYFTFVGGNLVTWKSYLSRQPIRLFCDNKAACDIAHNPVQHDRTKHVEVDRFFIKEKLDDKIVELPKIRSEDQLADILTKAVSSQVFSKFLDKLGMCDIYAPT</sequence>
<evidence type="ECO:0000259" key="1">
    <source>
        <dbReference type="Pfam" id="PF07727"/>
    </source>
</evidence>
<dbReference type="CDD" id="cd09272">
    <property type="entry name" value="RNase_HI_RT_Ty1"/>
    <property type="match status" value="1"/>
</dbReference>
<accession>A0ABY9DY69</accession>
<feature type="domain" description="Reverse transcriptase Ty1/copia-type" evidence="1">
    <location>
        <begin position="11"/>
        <end position="255"/>
    </location>
</feature>
<dbReference type="PANTHER" id="PTHR11439:SF467">
    <property type="entry name" value="INTEGRASE CATALYTIC DOMAIN-CONTAINING PROTEIN"/>
    <property type="match status" value="1"/>
</dbReference>
<dbReference type="Proteomes" id="UP001227230">
    <property type="component" value="Chromosome 19"/>
</dbReference>
<protein>
    <recommendedName>
        <fullName evidence="1">Reverse transcriptase Ty1/copia-type domain-containing protein</fullName>
    </recommendedName>
</protein>
<dbReference type="EMBL" id="CP126666">
    <property type="protein sequence ID" value="WKA12558.1"/>
    <property type="molecule type" value="Genomic_DNA"/>
</dbReference>
<dbReference type="PANTHER" id="PTHR11439">
    <property type="entry name" value="GAG-POL-RELATED RETROTRANSPOSON"/>
    <property type="match status" value="1"/>
</dbReference>
<gene>
    <name evidence="2" type="ORF">VitviT2T_029933</name>
</gene>
<evidence type="ECO:0000313" key="3">
    <source>
        <dbReference type="Proteomes" id="UP001227230"/>
    </source>
</evidence>
<organism evidence="2 3">
    <name type="scientific">Vitis vinifera</name>
    <name type="common">Grape</name>
    <dbReference type="NCBI Taxonomy" id="29760"/>
    <lineage>
        <taxon>Eukaryota</taxon>
        <taxon>Viridiplantae</taxon>
        <taxon>Streptophyta</taxon>
        <taxon>Embryophyta</taxon>
        <taxon>Tracheophyta</taxon>
        <taxon>Spermatophyta</taxon>
        <taxon>Magnoliopsida</taxon>
        <taxon>eudicotyledons</taxon>
        <taxon>Gunneridae</taxon>
        <taxon>Pentapetalae</taxon>
        <taxon>rosids</taxon>
        <taxon>Vitales</taxon>
        <taxon>Vitaceae</taxon>
        <taxon>Viteae</taxon>
        <taxon>Vitis</taxon>
    </lineage>
</organism>
<dbReference type="InterPro" id="IPR043502">
    <property type="entry name" value="DNA/RNA_pol_sf"/>
</dbReference>
<evidence type="ECO:0000313" key="2">
    <source>
        <dbReference type="EMBL" id="WKA12558.1"/>
    </source>
</evidence>